<keyword evidence="3" id="KW-0963">Cytoplasm</keyword>
<dbReference type="HAMAP" id="MF_00524">
    <property type="entry name" value="Glucokinase"/>
    <property type="match status" value="1"/>
</dbReference>
<dbReference type="Proteomes" id="UP001224392">
    <property type="component" value="Unassembled WGS sequence"/>
</dbReference>
<dbReference type="InterPro" id="IPR050201">
    <property type="entry name" value="Bacterial_glucokinase"/>
</dbReference>
<gene>
    <name evidence="3 5" type="primary">glk</name>
    <name evidence="5" type="ORF">MNKW57_23780</name>
</gene>
<evidence type="ECO:0000256" key="2">
    <source>
        <dbReference type="ARBA" id="ARBA00022777"/>
    </source>
</evidence>
<dbReference type="InterPro" id="IPR043129">
    <property type="entry name" value="ATPase_NBD"/>
</dbReference>
<dbReference type="Gene3D" id="3.40.367.20">
    <property type="match status" value="1"/>
</dbReference>
<feature type="binding site" evidence="3">
    <location>
        <begin position="6"/>
        <end position="11"/>
    </location>
    <ligand>
        <name>ATP</name>
        <dbReference type="ChEBI" id="CHEBI:30616"/>
    </ligand>
</feature>
<evidence type="ECO:0000256" key="1">
    <source>
        <dbReference type="ARBA" id="ARBA00022679"/>
    </source>
</evidence>
<dbReference type="Pfam" id="PF02685">
    <property type="entry name" value="Glucokinase"/>
    <property type="match status" value="1"/>
</dbReference>
<dbReference type="Gene3D" id="3.30.420.40">
    <property type="match status" value="1"/>
</dbReference>
<name>A0ABQ6M193_9GAMM</name>
<dbReference type="CDD" id="cd24008">
    <property type="entry name" value="ASKHA_NBD_GLK"/>
    <property type="match status" value="1"/>
</dbReference>
<dbReference type="EC" id="2.7.1.2" evidence="3"/>
<reference evidence="5 6" key="1">
    <citation type="submission" date="2023-04" db="EMBL/GenBank/DDBJ databases">
        <title>Marinobulbifer ophiurae gen. nov., sp. Nov., isolate from tissue of brittle star Ophioplocus japonicus.</title>
        <authorList>
            <person name="Kawano K."/>
            <person name="Sawayama S."/>
            <person name="Nakagawa S."/>
        </authorList>
    </citation>
    <scope>NUCLEOTIDE SEQUENCE [LARGE SCALE GENOMIC DNA]</scope>
    <source>
        <strain evidence="5 6">NKW57</strain>
    </source>
</reference>
<dbReference type="NCBIfam" id="TIGR00749">
    <property type="entry name" value="glk"/>
    <property type="match status" value="1"/>
</dbReference>
<dbReference type="InterPro" id="IPR003836">
    <property type="entry name" value="Glucokinase"/>
</dbReference>
<accession>A0ABQ6M193</accession>
<evidence type="ECO:0000313" key="5">
    <source>
        <dbReference type="EMBL" id="GMG88057.1"/>
    </source>
</evidence>
<evidence type="ECO:0000313" key="6">
    <source>
        <dbReference type="Proteomes" id="UP001224392"/>
    </source>
</evidence>
<protein>
    <recommendedName>
        <fullName evidence="3">Glucokinase</fullName>
        <ecNumber evidence="3">2.7.1.2</ecNumber>
    </recommendedName>
    <alternativeName>
        <fullName evidence="3">Glucose kinase</fullName>
    </alternativeName>
</protein>
<sequence length="330" mass="34712">MTVIVADIGGTNARFALATQKTHGFELSHLSVKPTADFDSFGAALDNWLQEIDRVPNQACFAGAGPVMLDGEGENQGRSITMTNLGWCIDNRALQKQFGFERVEILNDFEALALSLPHLDKADTSQIKPGKALPHGNMAVVGPGTGLGVAGLVPNASGHIAVTGEGGHRSLAPASLRELELLKILMANLPGGRQGERGIDAEHLLCGSGLVNLYRAVAELEGVQPENLSPAVITERALDNSDPICRATVIDFLNLLGGLAGDLALTLLATGGVFIGGGIVPRIRQLLPESNFVSRFEHKGKMRELLADVPVQLLEAGQQALVGAAAKLSE</sequence>
<dbReference type="PANTHER" id="PTHR47690">
    <property type="entry name" value="GLUCOKINASE"/>
    <property type="match status" value="1"/>
</dbReference>
<evidence type="ECO:0000256" key="4">
    <source>
        <dbReference type="RuleBase" id="RU004046"/>
    </source>
</evidence>
<dbReference type="SUPFAM" id="SSF53067">
    <property type="entry name" value="Actin-like ATPase domain"/>
    <property type="match status" value="1"/>
</dbReference>
<dbReference type="EMBL" id="BSYJ01000004">
    <property type="protein sequence ID" value="GMG88057.1"/>
    <property type="molecule type" value="Genomic_DNA"/>
</dbReference>
<keyword evidence="2 3" id="KW-0418">Kinase</keyword>
<dbReference type="RefSeq" id="WP_285764663.1">
    <property type="nucleotide sequence ID" value="NZ_BSYJ01000004.1"/>
</dbReference>
<comment type="similarity">
    <text evidence="3 4">Belongs to the bacterial glucokinase family.</text>
</comment>
<evidence type="ECO:0000256" key="3">
    <source>
        <dbReference type="HAMAP-Rule" id="MF_00524"/>
    </source>
</evidence>
<keyword evidence="3" id="KW-0547">Nucleotide-binding</keyword>
<comment type="caution">
    <text evidence="5">The sequence shown here is derived from an EMBL/GenBank/DDBJ whole genome shotgun (WGS) entry which is preliminary data.</text>
</comment>
<comment type="catalytic activity">
    <reaction evidence="3">
        <text>D-glucose + ATP = D-glucose 6-phosphate + ADP + H(+)</text>
        <dbReference type="Rhea" id="RHEA:17825"/>
        <dbReference type="ChEBI" id="CHEBI:4167"/>
        <dbReference type="ChEBI" id="CHEBI:15378"/>
        <dbReference type="ChEBI" id="CHEBI:30616"/>
        <dbReference type="ChEBI" id="CHEBI:61548"/>
        <dbReference type="ChEBI" id="CHEBI:456216"/>
        <dbReference type="EC" id="2.7.1.2"/>
    </reaction>
</comment>
<keyword evidence="1 3" id="KW-0808">Transferase</keyword>
<dbReference type="PANTHER" id="PTHR47690:SF1">
    <property type="entry name" value="GLUCOKINASE"/>
    <property type="match status" value="1"/>
</dbReference>
<organism evidence="5 6">
    <name type="scientific">Biformimicrobium ophioploci</name>
    <dbReference type="NCBI Taxonomy" id="3036711"/>
    <lineage>
        <taxon>Bacteria</taxon>
        <taxon>Pseudomonadati</taxon>
        <taxon>Pseudomonadota</taxon>
        <taxon>Gammaproteobacteria</taxon>
        <taxon>Cellvibrionales</taxon>
        <taxon>Microbulbiferaceae</taxon>
        <taxon>Biformimicrobium</taxon>
    </lineage>
</organism>
<keyword evidence="3" id="KW-0324">Glycolysis</keyword>
<proteinExistence type="inferred from homology"/>
<keyword evidence="6" id="KW-1185">Reference proteome</keyword>
<comment type="subcellular location">
    <subcellularLocation>
        <location evidence="3">Cytoplasm</location>
    </subcellularLocation>
</comment>
<keyword evidence="3" id="KW-0067">ATP-binding</keyword>